<keyword evidence="1" id="KW-0193">Cuticle</keyword>
<dbReference type="InterPro" id="IPR000618">
    <property type="entry name" value="Insect_cuticle"/>
</dbReference>
<accession>A0ABM1BZF9</accession>
<dbReference type="PROSITE" id="PS51155">
    <property type="entry name" value="CHIT_BIND_RR_2"/>
    <property type="match status" value="1"/>
</dbReference>
<dbReference type="InterPro" id="IPR050468">
    <property type="entry name" value="Cuticle_Struct_Prot"/>
</dbReference>
<protein>
    <submittedName>
        <fullName evidence="3">Cuticle protein 16.8-like</fullName>
    </submittedName>
</protein>
<dbReference type="GeneID" id="106475441"/>
<evidence type="ECO:0000313" key="3">
    <source>
        <dbReference type="RefSeq" id="XP_013791577.1"/>
    </source>
</evidence>
<proteinExistence type="predicted"/>
<dbReference type="Proteomes" id="UP000694941">
    <property type="component" value="Unplaced"/>
</dbReference>
<dbReference type="Gene3D" id="3.10.50.10">
    <property type="match status" value="1"/>
</dbReference>
<name>A0ABM1BZF9_LIMPO</name>
<sequence>MCMRNVFTQDVNVPTPYDNGYDTVDEFGTRLTRQESGDGAGRVQGSYGYADAQGIWRDVKYVADEGGFRASVSTNEPGTANQNPADVEVSAQEPPAGVQPVVVPAPKAIVPAVRNVAAVPVVKKVAAPAYYGGYYGAGVGAPYYGARVGAALYGAGVGAPYYGAGVGAPYYGARVGASLYGARVGAPYYGGRVVGAPYYGGRVVGAPYYSSGSIWPAAGRYGLPAHRIVKVLH</sequence>
<evidence type="ECO:0000313" key="2">
    <source>
        <dbReference type="Proteomes" id="UP000694941"/>
    </source>
</evidence>
<organism evidence="2 3">
    <name type="scientific">Limulus polyphemus</name>
    <name type="common">Atlantic horseshoe crab</name>
    <dbReference type="NCBI Taxonomy" id="6850"/>
    <lineage>
        <taxon>Eukaryota</taxon>
        <taxon>Metazoa</taxon>
        <taxon>Ecdysozoa</taxon>
        <taxon>Arthropoda</taxon>
        <taxon>Chelicerata</taxon>
        <taxon>Merostomata</taxon>
        <taxon>Xiphosura</taxon>
        <taxon>Limulidae</taxon>
        <taxon>Limulus</taxon>
    </lineage>
</organism>
<reference evidence="3" key="1">
    <citation type="submission" date="2025-08" db="UniProtKB">
        <authorList>
            <consortium name="RefSeq"/>
        </authorList>
    </citation>
    <scope>IDENTIFICATION</scope>
    <source>
        <tissue evidence="3">Muscle</tissue>
    </source>
</reference>
<gene>
    <name evidence="3" type="primary">LOC106475441</name>
</gene>
<dbReference type="InterPro" id="IPR029070">
    <property type="entry name" value="Chitinase_insertion_sf"/>
</dbReference>
<dbReference type="RefSeq" id="XP_013791577.1">
    <property type="nucleotide sequence ID" value="XM_013936123.2"/>
</dbReference>
<dbReference type="PANTHER" id="PTHR10380">
    <property type="entry name" value="CUTICLE PROTEIN"/>
    <property type="match status" value="1"/>
</dbReference>
<evidence type="ECO:0000256" key="1">
    <source>
        <dbReference type="PROSITE-ProRule" id="PRU00497"/>
    </source>
</evidence>
<dbReference type="Pfam" id="PF00379">
    <property type="entry name" value="Chitin_bind_4"/>
    <property type="match status" value="1"/>
</dbReference>
<keyword evidence="2" id="KW-1185">Reference proteome</keyword>